<evidence type="ECO:0000313" key="8">
    <source>
        <dbReference type="Proteomes" id="UP000282985"/>
    </source>
</evidence>
<feature type="compositionally biased region" description="Basic and acidic residues" evidence="5">
    <location>
        <begin position="20"/>
        <end position="49"/>
    </location>
</feature>
<comment type="caution">
    <text evidence="7">The sequence shown here is derived from an EMBL/GenBank/DDBJ whole genome shotgun (WGS) entry which is preliminary data.</text>
</comment>
<dbReference type="InterPro" id="IPR018496">
    <property type="entry name" value="PsdUridine_synth_RsuA/RluB_CS"/>
</dbReference>
<dbReference type="GO" id="GO:0003723">
    <property type="term" value="F:RNA binding"/>
    <property type="evidence" value="ECO:0007669"/>
    <property type="project" value="UniProtKB-KW"/>
</dbReference>
<dbReference type="NCBIfam" id="TIGR00093">
    <property type="entry name" value="pseudouridine synthase"/>
    <property type="match status" value="1"/>
</dbReference>
<dbReference type="InterPro" id="IPR000748">
    <property type="entry name" value="PsdUridine_synth_RsuA/RluB/E/F"/>
</dbReference>
<evidence type="ECO:0000256" key="1">
    <source>
        <dbReference type="ARBA" id="ARBA00008348"/>
    </source>
</evidence>
<dbReference type="AlphaFoldDB" id="A0A434AG96"/>
<evidence type="ECO:0000256" key="3">
    <source>
        <dbReference type="PROSITE-ProRule" id="PRU00182"/>
    </source>
</evidence>
<dbReference type="Gene3D" id="3.10.290.10">
    <property type="entry name" value="RNA-binding S4 domain"/>
    <property type="match status" value="1"/>
</dbReference>
<dbReference type="Pfam" id="PF00849">
    <property type="entry name" value="PseudoU_synth_2"/>
    <property type="match status" value="1"/>
</dbReference>
<evidence type="ECO:0000259" key="6">
    <source>
        <dbReference type="SMART" id="SM00363"/>
    </source>
</evidence>
<dbReference type="InterPro" id="IPR006145">
    <property type="entry name" value="PsdUridine_synth_RsuA/RluA"/>
</dbReference>
<dbReference type="FunFam" id="3.10.290.10:FF:000003">
    <property type="entry name" value="Pseudouridine synthase"/>
    <property type="match status" value="1"/>
</dbReference>
<dbReference type="InterPro" id="IPR020094">
    <property type="entry name" value="TruA/RsuA/RluB/E/F_N"/>
</dbReference>
<dbReference type="GO" id="GO:0000455">
    <property type="term" value="P:enzyme-directed rRNA pseudouridine synthesis"/>
    <property type="evidence" value="ECO:0007669"/>
    <property type="project" value="UniProtKB-ARBA"/>
</dbReference>
<reference evidence="7 8" key="1">
    <citation type="submission" date="2018-11" db="EMBL/GenBank/DDBJ databases">
        <title>Parancylomarina longa gen. nov., sp. nov., isolated from sediments of southern Okinawa.</title>
        <authorList>
            <person name="Fu T."/>
        </authorList>
    </citation>
    <scope>NUCLEOTIDE SEQUENCE [LARGE SCALE GENOMIC DNA]</scope>
    <source>
        <strain evidence="7 8">T3-2 S1-C</strain>
    </source>
</reference>
<dbReference type="InterPro" id="IPR050343">
    <property type="entry name" value="RsuA_PseudoU_synthase"/>
</dbReference>
<dbReference type="PROSITE" id="PS01149">
    <property type="entry name" value="PSI_RSU"/>
    <property type="match status" value="1"/>
</dbReference>
<dbReference type="CDD" id="cd00165">
    <property type="entry name" value="S4"/>
    <property type="match status" value="1"/>
</dbReference>
<dbReference type="InterPro" id="IPR020103">
    <property type="entry name" value="PsdUridine_synth_cat_dom_sf"/>
</dbReference>
<dbReference type="PANTHER" id="PTHR47683:SF2">
    <property type="entry name" value="RNA-BINDING S4 DOMAIN-CONTAINING PROTEIN"/>
    <property type="match status" value="1"/>
</dbReference>
<dbReference type="CDD" id="cd02870">
    <property type="entry name" value="PseudoU_synth_RsuA_like"/>
    <property type="match status" value="1"/>
</dbReference>
<dbReference type="Pfam" id="PF01479">
    <property type="entry name" value="S4"/>
    <property type="match status" value="1"/>
</dbReference>
<sequence length="404" mass="47061">MEENNNGKPRRVRPSFPSKKYGDSKPKEFHSKYDKDSKPSSNDKEEGIGHPKQYRKNSENQNRRNKPRYSPNKRLDSKDDNGDFRQKQNRSTDSDREYRKNSGKRQEAREDRSKFTDRSEKKSDYSKITSEDSSHKKLEKNFGEKENLRNKHYSKKKQLLHAKMMGPKDGILRLNKYISNSGECSRREADKRIEDGRVTVNGQIVTEVGTKVKLDDEVQMDGKLLMPEAKVYLVLNKPKDFVTTLDDPLGRKKVTDLIKNACTERVYPVGRLDRMTTGVLIFTNDGDLTKRLTHPSYNKKKIYHVFLDRPIAQEELDRIAKGLDLEDGLIQSDAISYTDANDKTQVGIEIHSGKNRIVRRIFEHLGYNIEKLDRVFFAGITKKNIPRGKWRFLTEEEVRMLKIF</sequence>
<accession>A0A434AG96</accession>
<dbReference type="Gene3D" id="3.30.70.1560">
    <property type="entry name" value="Alpha-L RNA-binding motif"/>
    <property type="match status" value="1"/>
</dbReference>
<keyword evidence="3" id="KW-0694">RNA-binding</keyword>
<evidence type="ECO:0000313" key="7">
    <source>
        <dbReference type="EMBL" id="RUT73403.1"/>
    </source>
</evidence>
<protein>
    <recommendedName>
        <fullName evidence="4">Pseudouridine synthase</fullName>
        <ecNumber evidence="4">5.4.99.-</ecNumber>
    </recommendedName>
</protein>
<dbReference type="SMART" id="SM00363">
    <property type="entry name" value="S4"/>
    <property type="match status" value="1"/>
</dbReference>
<dbReference type="Proteomes" id="UP000282985">
    <property type="component" value="Unassembled WGS sequence"/>
</dbReference>
<keyword evidence="8" id="KW-1185">Reference proteome</keyword>
<dbReference type="PROSITE" id="PS50889">
    <property type="entry name" value="S4"/>
    <property type="match status" value="1"/>
</dbReference>
<name>A0A434AG96_9BACT</name>
<gene>
    <name evidence="7" type="ORF">DLK05_13625</name>
</gene>
<dbReference type="PANTHER" id="PTHR47683">
    <property type="entry name" value="PSEUDOURIDINE SYNTHASE FAMILY PROTEIN-RELATED"/>
    <property type="match status" value="1"/>
</dbReference>
<dbReference type="EC" id="5.4.99.-" evidence="4"/>
<dbReference type="SUPFAM" id="SSF55120">
    <property type="entry name" value="Pseudouridine synthase"/>
    <property type="match status" value="1"/>
</dbReference>
<evidence type="ECO:0000256" key="4">
    <source>
        <dbReference type="RuleBase" id="RU003887"/>
    </source>
</evidence>
<dbReference type="InterPro" id="IPR042092">
    <property type="entry name" value="PsdUridine_s_RsuA/RluB/E/F_cat"/>
</dbReference>
<evidence type="ECO:0000256" key="2">
    <source>
        <dbReference type="ARBA" id="ARBA00023235"/>
    </source>
</evidence>
<dbReference type="GO" id="GO:0120159">
    <property type="term" value="F:rRNA pseudouridine synthase activity"/>
    <property type="evidence" value="ECO:0007669"/>
    <property type="project" value="UniProtKB-ARBA"/>
</dbReference>
<keyword evidence="2 4" id="KW-0413">Isomerase</keyword>
<dbReference type="EMBL" id="RJJX01000022">
    <property type="protein sequence ID" value="RUT73403.1"/>
    <property type="molecule type" value="Genomic_DNA"/>
</dbReference>
<dbReference type="Gene3D" id="3.30.70.580">
    <property type="entry name" value="Pseudouridine synthase I, catalytic domain, N-terminal subdomain"/>
    <property type="match status" value="1"/>
</dbReference>
<dbReference type="InterPro" id="IPR002942">
    <property type="entry name" value="S4_RNA-bd"/>
</dbReference>
<dbReference type="RefSeq" id="WP_127344518.1">
    <property type="nucleotide sequence ID" value="NZ_RJJX01000022.1"/>
</dbReference>
<dbReference type="OrthoDB" id="9807213at2"/>
<feature type="region of interest" description="Disordered" evidence="5">
    <location>
        <begin position="1"/>
        <end position="155"/>
    </location>
</feature>
<proteinExistence type="inferred from homology"/>
<dbReference type="SUPFAM" id="SSF55174">
    <property type="entry name" value="Alpha-L RNA-binding motif"/>
    <property type="match status" value="1"/>
</dbReference>
<organism evidence="7 8">
    <name type="scientific">Ancylomarina longa</name>
    <dbReference type="NCBI Taxonomy" id="2487017"/>
    <lineage>
        <taxon>Bacteria</taxon>
        <taxon>Pseudomonadati</taxon>
        <taxon>Bacteroidota</taxon>
        <taxon>Bacteroidia</taxon>
        <taxon>Marinilabiliales</taxon>
        <taxon>Marinifilaceae</taxon>
        <taxon>Ancylomarina</taxon>
    </lineage>
</organism>
<evidence type="ECO:0000256" key="5">
    <source>
        <dbReference type="SAM" id="MobiDB-lite"/>
    </source>
</evidence>
<dbReference type="InterPro" id="IPR036986">
    <property type="entry name" value="S4_RNA-bd_sf"/>
</dbReference>
<feature type="compositionally biased region" description="Basic and acidic residues" evidence="5">
    <location>
        <begin position="73"/>
        <end position="149"/>
    </location>
</feature>
<feature type="domain" description="RNA-binding S4" evidence="6">
    <location>
        <begin position="172"/>
        <end position="234"/>
    </location>
</feature>
<comment type="similarity">
    <text evidence="1 4">Belongs to the pseudouridine synthase RsuA family.</text>
</comment>